<dbReference type="AlphaFoldDB" id="A0A8J6HB36"/>
<keyword evidence="2" id="KW-0805">Transcription regulation</keyword>
<dbReference type="SUPFAM" id="SSF158457">
    <property type="entry name" value="Orange domain-like"/>
    <property type="match status" value="1"/>
</dbReference>
<dbReference type="PROSITE" id="PS51054">
    <property type="entry name" value="ORANGE"/>
    <property type="match status" value="1"/>
</dbReference>
<dbReference type="InterPro" id="IPR036638">
    <property type="entry name" value="HLH_DNA-bd_sf"/>
</dbReference>
<dbReference type="GO" id="GO:1990837">
    <property type="term" value="F:sequence-specific double-stranded DNA binding"/>
    <property type="evidence" value="ECO:0007669"/>
    <property type="project" value="UniProtKB-ARBA"/>
</dbReference>
<protein>
    <recommendedName>
        <fullName evidence="11">Protein deadpan</fullName>
    </recommendedName>
</protein>
<dbReference type="SMART" id="SM00511">
    <property type="entry name" value="ORANGE"/>
    <property type="match status" value="1"/>
</dbReference>
<dbReference type="EMBL" id="JABDTM020027094">
    <property type="protein sequence ID" value="KAH0811031.1"/>
    <property type="molecule type" value="Genomic_DNA"/>
</dbReference>
<feature type="region of interest" description="Disordered" evidence="6">
    <location>
        <begin position="341"/>
        <end position="388"/>
    </location>
</feature>
<keyword evidence="3" id="KW-0238">DNA-binding</keyword>
<evidence type="ECO:0000256" key="5">
    <source>
        <dbReference type="ARBA" id="ARBA00023242"/>
    </source>
</evidence>
<keyword evidence="10" id="KW-1185">Reference proteome</keyword>
<reference evidence="9" key="1">
    <citation type="journal article" date="2020" name="J Insects Food Feed">
        <title>The yellow mealworm (Tenebrio molitor) genome: a resource for the emerging insects as food and feed industry.</title>
        <authorList>
            <person name="Eriksson T."/>
            <person name="Andere A."/>
            <person name="Kelstrup H."/>
            <person name="Emery V."/>
            <person name="Picard C."/>
        </authorList>
    </citation>
    <scope>NUCLEOTIDE SEQUENCE</scope>
    <source>
        <strain evidence="9">Stoneville</strain>
        <tissue evidence="9">Whole head</tissue>
    </source>
</reference>
<dbReference type="Proteomes" id="UP000719412">
    <property type="component" value="Unassembled WGS sequence"/>
</dbReference>
<dbReference type="CDD" id="cd18913">
    <property type="entry name" value="bHLH-O_hairy_like"/>
    <property type="match status" value="1"/>
</dbReference>
<feature type="compositionally biased region" description="Low complexity" evidence="6">
    <location>
        <begin position="482"/>
        <end position="491"/>
    </location>
</feature>
<evidence type="ECO:0000313" key="9">
    <source>
        <dbReference type="EMBL" id="KAH0811031.1"/>
    </source>
</evidence>
<evidence type="ECO:0000259" key="8">
    <source>
        <dbReference type="PROSITE" id="PS51054"/>
    </source>
</evidence>
<dbReference type="PROSITE" id="PS50888">
    <property type="entry name" value="BHLH"/>
    <property type="match status" value="1"/>
</dbReference>
<organism evidence="9 10">
    <name type="scientific">Tenebrio molitor</name>
    <name type="common">Yellow mealworm beetle</name>
    <dbReference type="NCBI Taxonomy" id="7067"/>
    <lineage>
        <taxon>Eukaryota</taxon>
        <taxon>Metazoa</taxon>
        <taxon>Ecdysozoa</taxon>
        <taxon>Arthropoda</taxon>
        <taxon>Hexapoda</taxon>
        <taxon>Insecta</taxon>
        <taxon>Pterygota</taxon>
        <taxon>Neoptera</taxon>
        <taxon>Endopterygota</taxon>
        <taxon>Coleoptera</taxon>
        <taxon>Polyphaga</taxon>
        <taxon>Cucujiformia</taxon>
        <taxon>Tenebrionidae</taxon>
        <taxon>Tenebrio</taxon>
    </lineage>
</organism>
<comment type="caution">
    <text evidence="9">The sequence shown here is derived from an EMBL/GenBank/DDBJ whole genome shotgun (WGS) entry which is preliminary data.</text>
</comment>
<feature type="domain" description="BHLH" evidence="7">
    <location>
        <begin position="133"/>
        <end position="190"/>
    </location>
</feature>
<evidence type="ECO:0000313" key="10">
    <source>
        <dbReference type="Proteomes" id="UP000719412"/>
    </source>
</evidence>
<evidence type="ECO:0000256" key="2">
    <source>
        <dbReference type="ARBA" id="ARBA00023015"/>
    </source>
</evidence>
<dbReference type="GO" id="GO:0006355">
    <property type="term" value="P:regulation of DNA-templated transcription"/>
    <property type="evidence" value="ECO:0007669"/>
    <property type="project" value="InterPro"/>
</dbReference>
<accession>A0A8J6HB36</accession>
<evidence type="ECO:0000256" key="6">
    <source>
        <dbReference type="SAM" id="MobiDB-lite"/>
    </source>
</evidence>
<comment type="subcellular location">
    <subcellularLocation>
        <location evidence="1">Nucleus</location>
    </subcellularLocation>
</comment>
<keyword evidence="5" id="KW-0539">Nucleus</keyword>
<dbReference type="Gene3D" id="4.10.280.10">
    <property type="entry name" value="Helix-loop-helix DNA-binding domain"/>
    <property type="match status" value="1"/>
</dbReference>
<dbReference type="InterPro" id="IPR003650">
    <property type="entry name" value="Orange_dom"/>
</dbReference>
<dbReference type="Pfam" id="PF07527">
    <property type="entry name" value="Hairy_orange"/>
    <property type="match status" value="1"/>
</dbReference>
<dbReference type="GO" id="GO:0046983">
    <property type="term" value="F:protein dimerization activity"/>
    <property type="evidence" value="ECO:0007669"/>
    <property type="project" value="InterPro"/>
</dbReference>
<evidence type="ECO:0000256" key="3">
    <source>
        <dbReference type="ARBA" id="ARBA00023125"/>
    </source>
</evidence>
<dbReference type="InterPro" id="IPR050370">
    <property type="entry name" value="HES_HEY"/>
</dbReference>
<dbReference type="Pfam" id="PF00010">
    <property type="entry name" value="HLH"/>
    <property type="match status" value="1"/>
</dbReference>
<dbReference type="FunFam" id="4.10.280.10:FF:000009">
    <property type="entry name" value="Transcription factor HES-1"/>
    <property type="match status" value="1"/>
</dbReference>
<evidence type="ECO:0000256" key="1">
    <source>
        <dbReference type="ARBA" id="ARBA00004123"/>
    </source>
</evidence>
<dbReference type="InterPro" id="IPR011598">
    <property type="entry name" value="bHLH_dom"/>
</dbReference>
<keyword evidence="4" id="KW-0804">Transcription</keyword>
<proteinExistence type="predicted"/>
<sequence length="517" mass="57458">MSECTSARGNSEPVELFYPGRVSGVFSAMRRYATQEWGANSAHSHALSECIPPKRRSFSIVTLVTSRRKYCPQMEFAPWAANTDGLFHIRDRLAPPQQAKCVGIVQSPNMPISEDEYEILSTQEPVTMSKAELRKTHKPIMEKRRRARINHCLNEIKSLILEAMNKDPARHSKLEKADILEMAVKHLQNVQRQQLALAMATDPSVLRKFKSGFNECATEIDRFVSQAESVDNGLKDRMMSHLQKCISGIEQVAHFNFPGFANLPFMSTSNVFAQNPTSESSSSVGDQNNNARIQIPQSIQLIPSRLPSGEIALLLPNSSSLPFLPTINQQRDRPSAFATVIPSTSTSASPPSSPNRGFRPVQPSKSSASSYHEQPQVPQVSSTSLPQVQTVEVKTMKFPIHSYPDKEKRMMSPRKTIEPLCIITNQSERFKQAQARGDAADFEENRQRNQGIKRKYSEMYQGQGLLTLAQEFEHPASKMVKTESTSGTGVESSGGDGASASTSRDGGEGNSDMWRPW</sequence>
<evidence type="ECO:0000256" key="4">
    <source>
        <dbReference type="ARBA" id="ARBA00023163"/>
    </source>
</evidence>
<feature type="region of interest" description="Disordered" evidence="6">
    <location>
        <begin position="476"/>
        <end position="517"/>
    </location>
</feature>
<dbReference type="Gene3D" id="6.10.250.980">
    <property type="match status" value="1"/>
</dbReference>
<evidence type="ECO:0008006" key="11">
    <source>
        <dbReference type="Google" id="ProtNLM"/>
    </source>
</evidence>
<dbReference type="PANTHER" id="PTHR10985">
    <property type="entry name" value="BASIC HELIX-LOOP-HELIX TRANSCRIPTION FACTOR, HES-RELATED"/>
    <property type="match status" value="1"/>
</dbReference>
<feature type="domain" description="Orange" evidence="8">
    <location>
        <begin position="209"/>
        <end position="242"/>
    </location>
</feature>
<dbReference type="SUPFAM" id="SSF47459">
    <property type="entry name" value="HLH, helix-loop-helix DNA-binding domain"/>
    <property type="match status" value="1"/>
</dbReference>
<feature type="compositionally biased region" description="Polar residues" evidence="6">
    <location>
        <begin position="363"/>
        <end position="388"/>
    </location>
</feature>
<gene>
    <name evidence="9" type="ORF">GEV33_011760</name>
</gene>
<name>A0A8J6HB36_TENMO</name>
<dbReference type="GO" id="GO:0005634">
    <property type="term" value="C:nucleus"/>
    <property type="evidence" value="ECO:0007669"/>
    <property type="project" value="UniProtKB-SubCell"/>
</dbReference>
<evidence type="ECO:0000259" key="7">
    <source>
        <dbReference type="PROSITE" id="PS50888"/>
    </source>
</evidence>
<reference evidence="9" key="2">
    <citation type="submission" date="2021-08" db="EMBL/GenBank/DDBJ databases">
        <authorList>
            <person name="Eriksson T."/>
        </authorList>
    </citation>
    <scope>NUCLEOTIDE SEQUENCE</scope>
    <source>
        <strain evidence="9">Stoneville</strain>
        <tissue evidence="9">Whole head</tissue>
    </source>
</reference>
<dbReference type="SMART" id="SM00353">
    <property type="entry name" value="HLH"/>
    <property type="match status" value="1"/>
</dbReference>